<gene>
    <name evidence="2" type="ORF">SAMN05444955_11835</name>
</gene>
<dbReference type="AlphaFoldDB" id="A0A1H8IM05"/>
<dbReference type="EMBL" id="FOCQ01000018">
    <property type="protein sequence ID" value="SEN69409.1"/>
    <property type="molecule type" value="Genomic_DNA"/>
</dbReference>
<evidence type="ECO:0000259" key="1">
    <source>
        <dbReference type="PROSITE" id="PS51186"/>
    </source>
</evidence>
<sequence>MTLSMNVAVKQMESGNDFTMEVCLDAPNKRLRVDDYRGNTRSIMKRIEELARRYSFTKVFVKSRQEDWQSFLAGGYILEGVFKGYFNGSDAYSMALYFDHERRTSDYWLEEDAILKEVQALPLKPDIPELPKGYHKRPGTIDDAGQLASLYGKVFQTYPTPMNREEYVKKVMEEGTLFYVIEQEGQIVSAASAEVNTVYHHAEMTDCATLPEHRKHGFMKILIHALEAELIQRKIFCAYSLARSLSFGMNAVFHQLGYEYAGRLIKNCNIYDKFEDMSLWVKKLA</sequence>
<dbReference type="STRING" id="1173111.SAMN05444955_11835"/>
<dbReference type="Gene3D" id="3.40.630.30">
    <property type="match status" value="1"/>
</dbReference>
<dbReference type="NCBIfam" id="TIGR03827">
    <property type="entry name" value="GNAT_ablB"/>
    <property type="match status" value="1"/>
</dbReference>
<evidence type="ECO:0000313" key="2">
    <source>
        <dbReference type="EMBL" id="SEN69409.1"/>
    </source>
</evidence>
<keyword evidence="3" id="KW-1185">Reference proteome</keyword>
<accession>A0A1H8IM05</accession>
<organism evidence="2 3">
    <name type="scientific">Lihuaxuella thermophila</name>
    <dbReference type="NCBI Taxonomy" id="1173111"/>
    <lineage>
        <taxon>Bacteria</taxon>
        <taxon>Bacillati</taxon>
        <taxon>Bacillota</taxon>
        <taxon>Bacilli</taxon>
        <taxon>Bacillales</taxon>
        <taxon>Thermoactinomycetaceae</taxon>
        <taxon>Lihuaxuella</taxon>
    </lineage>
</organism>
<dbReference type="Pfam" id="PF00583">
    <property type="entry name" value="Acetyltransf_1"/>
    <property type="match status" value="1"/>
</dbReference>
<evidence type="ECO:0000313" key="3">
    <source>
        <dbReference type="Proteomes" id="UP000199695"/>
    </source>
</evidence>
<name>A0A1H8IM05_9BACL</name>
<dbReference type="GO" id="GO:0008080">
    <property type="term" value="F:N-acetyltransferase activity"/>
    <property type="evidence" value="ECO:0007669"/>
    <property type="project" value="InterPro"/>
</dbReference>
<reference evidence="2 3" key="1">
    <citation type="submission" date="2016-10" db="EMBL/GenBank/DDBJ databases">
        <authorList>
            <person name="de Groot N.N."/>
        </authorList>
    </citation>
    <scope>NUCLEOTIDE SEQUENCE [LARGE SCALE GENOMIC DNA]</scope>
    <source>
        <strain evidence="2 3">DSM 46701</strain>
    </source>
</reference>
<proteinExistence type="predicted"/>
<dbReference type="PROSITE" id="PS51186">
    <property type="entry name" value="GNAT"/>
    <property type="match status" value="1"/>
</dbReference>
<keyword evidence="2" id="KW-0808">Transferase</keyword>
<dbReference type="InterPro" id="IPR000182">
    <property type="entry name" value="GNAT_dom"/>
</dbReference>
<feature type="domain" description="N-acetyltransferase" evidence="1">
    <location>
        <begin position="134"/>
        <end position="285"/>
    </location>
</feature>
<dbReference type="CDD" id="cd04301">
    <property type="entry name" value="NAT_SF"/>
    <property type="match status" value="1"/>
</dbReference>
<dbReference type="InterPro" id="IPR022525">
    <property type="entry name" value="GNAT_AblB"/>
</dbReference>
<dbReference type="Proteomes" id="UP000199695">
    <property type="component" value="Unassembled WGS sequence"/>
</dbReference>
<protein>
    <submittedName>
        <fullName evidence="2">Putative beta-lysine N-acetyltransferase</fullName>
    </submittedName>
</protein>
<dbReference type="InterPro" id="IPR016181">
    <property type="entry name" value="Acyl_CoA_acyltransferase"/>
</dbReference>
<dbReference type="SUPFAM" id="SSF55729">
    <property type="entry name" value="Acyl-CoA N-acyltransferases (Nat)"/>
    <property type="match status" value="1"/>
</dbReference>